<comment type="subcellular location">
    <subcellularLocation>
        <location evidence="4">Cytoplasm</location>
    </subcellularLocation>
</comment>
<dbReference type="InterPro" id="IPR038416">
    <property type="entry name" value="Ribosom_S30AE_C_sf"/>
</dbReference>
<dbReference type="STRING" id="631454.N177_1237"/>
<feature type="domain" description="Sigma 54 modulation/S30EA ribosomal protein C-terminal" evidence="6">
    <location>
        <begin position="130"/>
        <end position="184"/>
    </location>
</feature>
<sequence>MQLRVTGKNIDVGDALRDQVRDRLDSALGKYFDGGASVNVTVERERSGFKTDCRVHLDSGMDLQSTGQAGDAYQSFDQAAVKLEKRLRRYNRRLKDHHKEFNGAEAVQAASYVIASGDEETEEDETPLEDNPVVIAESQTAIRSMTVGMAVMSLDLSDAPVCVFHNVASGRLNIVYRRSDGHVGWIDPPHGSEQGARG</sequence>
<dbReference type="Pfam" id="PF02482">
    <property type="entry name" value="Ribosomal_S30AE"/>
    <property type="match status" value="1"/>
</dbReference>
<organism evidence="7 8">
    <name type="scientific">Lutibaculum baratangense AMV1</name>
    <dbReference type="NCBI Taxonomy" id="631454"/>
    <lineage>
        <taxon>Bacteria</taxon>
        <taxon>Pseudomonadati</taxon>
        <taxon>Pseudomonadota</taxon>
        <taxon>Alphaproteobacteria</taxon>
        <taxon>Hyphomicrobiales</taxon>
        <taxon>Tepidamorphaceae</taxon>
        <taxon>Lutibaculum</taxon>
    </lineage>
</organism>
<evidence type="ECO:0000256" key="2">
    <source>
        <dbReference type="ARBA" id="ARBA00038695"/>
    </source>
</evidence>
<dbReference type="InterPro" id="IPR003489">
    <property type="entry name" value="RHF/RaiA"/>
</dbReference>
<evidence type="ECO:0000313" key="7">
    <source>
        <dbReference type="EMBL" id="ESR25902.1"/>
    </source>
</evidence>
<evidence type="ECO:0000256" key="4">
    <source>
        <dbReference type="HAMAP-Rule" id="MF_00839"/>
    </source>
</evidence>
<comment type="subunit">
    <text evidence="4">Interacts with 100S ribosomes.</text>
</comment>
<dbReference type="EMBL" id="AWXZ01000017">
    <property type="protein sequence ID" value="ESR25902.1"/>
    <property type="molecule type" value="Genomic_DNA"/>
</dbReference>
<dbReference type="Gene3D" id="3.30.505.50">
    <property type="entry name" value="Sigma 54 modulation/S30EA ribosomal protein, C-terminal domain"/>
    <property type="match status" value="1"/>
</dbReference>
<keyword evidence="8" id="KW-1185">Reference proteome</keyword>
<dbReference type="GO" id="GO:0045900">
    <property type="term" value="P:negative regulation of translational elongation"/>
    <property type="evidence" value="ECO:0007669"/>
    <property type="project" value="TreeGrafter"/>
</dbReference>
<accession>V4R1W6</accession>
<evidence type="ECO:0000256" key="5">
    <source>
        <dbReference type="SAM" id="Coils"/>
    </source>
</evidence>
<dbReference type="GO" id="GO:0043024">
    <property type="term" value="F:ribosomal small subunit binding"/>
    <property type="evidence" value="ECO:0007669"/>
    <property type="project" value="TreeGrafter"/>
</dbReference>
<dbReference type="NCBIfam" id="TIGR00741">
    <property type="entry name" value="yfiA"/>
    <property type="match status" value="1"/>
</dbReference>
<proteinExistence type="inferred from homology"/>
<dbReference type="HAMAP" id="MF_00839">
    <property type="entry name" value="HPF"/>
    <property type="match status" value="1"/>
</dbReference>
<dbReference type="Pfam" id="PF16321">
    <property type="entry name" value="Ribosom_S30AE_C"/>
    <property type="match status" value="1"/>
</dbReference>
<dbReference type="AlphaFoldDB" id="V4R1W6"/>
<dbReference type="InterPro" id="IPR036567">
    <property type="entry name" value="RHF-like"/>
</dbReference>
<evidence type="ECO:0000259" key="6">
    <source>
        <dbReference type="Pfam" id="PF16321"/>
    </source>
</evidence>
<dbReference type="InterPro" id="IPR034694">
    <property type="entry name" value="HPF_long/plastid"/>
</dbReference>
<comment type="caution">
    <text evidence="7">The sequence shown here is derived from an EMBL/GenBank/DDBJ whole genome shotgun (WGS) entry which is preliminary data.</text>
</comment>
<comment type="function">
    <text evidence="4">Required for dimerization of active 70S ribosomes into 100S ribosomes in stationary phase; 100S ribosomes are translationally inactive and sometimes present during exponential growth.</text>
</comment>
<keyword evidence="5" id="KW-0175">Coiled coil</keyword>
<evidence type="ECO:0000313" key="8">
    <source>
        <dbReference type="Proteomes" id="UP000017819"/>
    </source>
</evidence>
<dbReference type="PANTHER" id="PTHR33231:SF1">
    <property type="entry name" value="30S RIBOSOMAL PROTEIN"/>
    <property type="match status" value="1"/>
</dbReference>
<reference evidence="7 8" key="1">
    <citation type="journal article" date="2014" name="Genome Announc.">
        <title>Draft Genome Sequence of Lutibaculum baratangense Strain AMV1T, Isolated from a Mud Volcano in Andamans, India.</title>
        <authorList>
            <person name="Singh A."/>
            <person name="Sreenivas A."/>
            <person name="Sathyanarayana Reddy G."/>
            <person name="Pinnaka A.K."/>
            <person name="Shivaji S."/>
        </authorList>
    </citation>
    <scope>NUCLEOTIDE SEQUENCE [LARGE SCALE GENOMIC DNA]</scope>
    <source>
        <strain evidence="7 8">AMV1</strain>
    </source>
</reference>
<evidence type="ECO:0000256" key="1">
    <source>
        <dbReference type="ARBA" id="ARBA00022845"/>
    </source>
</evidence>
<comment type="subunit">
    <text evidence="2">Associates exclusively with 100S ribosomes, which are dimers of 70S ribosomes.</text>
</comment>
<keyword evidence="4" id="KW-0963">Cytoplasm</keyword>
<dbReference type="InterPro" id="IPR032528">
    <property type="entry name" value="Ribosom_S30AE_C"/>
</dbReference>
<dbReference type="PANTHER" id="PTHR33231">
    <property type="entry name" value="30S RIBOSOMAL PROTEIN"/>
    <property type="match status" value="1"/>
</dbReference>
<dbReference type="CDD" id="cd00552">
    <property type="entry name" value="RaiA"/>
    <property type="match status" value="1"/>
</dbReference>
<dbReference type="GO" id="GO:0022627">
    <property type="term" value="C:cytosolic small ribosomal subunit"/>
    <property type="evidence" value="ECO:0007669"/>
    <property type="project" value="TreeGrafter"/>
</dbReference>
<feature type="coiled-coil region" evidence="5">
    <location>
        <begin position="73"/>
        <end position="100"/>
    </location>
</feature>
<dbReference type="eggNOG" id="COG1544">
    <property type="taxonomic scope" value="Bacteria"/>
</dbReference>
<dbReference type="OrthoDB" id="9794975at2"/>
<dbReference type="Gene3D" id="3.30.160.100">
    <property type="entry name" value="Ribosome hibernation promotion factor-like"/>
    <property type="match status" value="1"/>
</dbReference>
<evidence type="ECO:0000256" key="3">
    <source>
        <dbReference type="ARBA" id="ARBA00041148"/>
    </source>
</evidence>
<gene>
    <name evidence="4" type="primary">hpf</name>
    <name evidence="7" type="ORF">N177_1237</name>
</gene>
<dbReference type="RefSeq" id="WP_023431382.1">
    <property type="nucleotide sequence ID" value="NZ_AWXZ01000017.1"/>
</dbReference>
<dbReference type="SUPFAM" id="SSF69754">
    <property type="entry name" value="Ribosome binding protein Y (YfiA homologue)"/>
    <property type="match status" value="1"/>
</dbReference>
<dbReference type="InterPro" id="IPR050574">
    <property type="entry name" value="HPF/YfiA_ribosome-assoc"/>
</dbReference>
<dbReference type="Proteomes" id="UP000017819">
    <property type="component" value="Unassembled WGS sequence"/>
</dbReference>
<comment type="similarity">
    <text evidence="4">Belongs to the HPF/YfiA ribosome-associated protein family. Long HPF subfamily.</text>
</comment>
<name>V4R1W6_9HYPH</name>
<keyword evidence="1 4" id="KW-0810">Translation regulation</keyword>
<protein>
    <recommendedName>
        <fullName evidence="3 4">Ribosome hibernation promoting factor</fullName>
        <shortName evidence="4">HPF</shortName>
    </recommendedName>
</protein>